<proteinExistence type="inferred from homology"/>
<dbReference type="GO" id="GO:0005763">
    <property type="term" value="C:mitochondrial small ribosomal subunit"/>
    <property type="evidence" value="ECO:0007669"/>
    <property type="project" value="TreeGrafter"/>
</dbReference>
<accession>A0AAD2A2U3</accession>
<evidence type="ECO:0000256" key="6">
    <source>
        <dbReference type="ARBA" id="ARBA00023274"/>
    </source>
</evidence>
<sequence length="309" mass="34287">MTYDDFILLGSIVRKKIVLDGPTGLWDTPVQAANSLQDFLRYKACLKKLKCNTLDPILLGEGAGVGWLKGIDKMKISEGSTLYDLVQAGVNNSHAAVGVVVRLRKELSDVKDIPVLIAIDQYNSWFTFSEYEEPVTVRSCQPVHARELATVGAFSHSTAVGKLRQELPFVPTDARINFPRYNLDEAASVCHYYLRCSIPFKVPRTVAILQSPLVLGLHVWKFLTEGIYSTDHEFSPPSKLKFTKVLATLDARRRLVSHDAFSEENWKKIYYLSNGNGMEMRYLVPFMRGGGGGYGDGGGAFFIVGGNGQ</sequence>
<dbReference type="PANTHER" id="PTHR12810">
    <property type="entry name" value="MITOCHONDRIAL 28S RIBOSOMAL PROTEIN S29"/>
    <property type="match status" value="1"/>
</dbReference>
<comment type="subcellular location">
    <subcellularLocation>
        <location evidence="1">Mitochondrion</location>
    </subcellularLocation>
</comment>
<evidence type="ECO:0000256" key="4">
    <source>
        <dbReference type="ARBA" id="ARBA00022980"/>
    </source>
</evidence>
<keyword evidence="3" id="KW-0809">Transit peptide</keyword>
<evidence type="ECO:0000256" key="2">
    <source>
        <dbReference type="ARBA" id="ARBA00009863"/>
    </source>
</evidence>
<name>A0AAD2A2U3_9LAMI</name>
<dbReference type="InterPro" id="IPR019368">
    <property type="entry name" value="Ribosomal_mS29"/>
</dbReference>
<dbReference type="Pfam" id="PF10236">
    <property type="entry name" value="DAP3"/>
    <property type="match status" value="1"/>
</dbReference>
<organism evidence="8 9">
    <name type="scientific">Fraxinus pennsylvanica</name>
    <dbReference type="NCBI Taxonomy" id="56036"/>
    <lineage>
        <taxon>Eukaryota</taxon>
        <taxon>Viridiplantae</taxon>
        <taxon>Streptophyta</taxon>
        <taxon>Embryophyta</taxon>
        <taxon>Tracheophyta</taxon>
        <taxon>Spermatophyta</taxon>
        <taxon>Magnoliopsida</taxon>
        <taxon>eudicotyledons</taxon>
        <taxon>Gunneridae</taxon>
        <taxon>Pentapetalae</taxon>
        <taxon>asterids</taxon>
        <taxon>lamiids</taxon>
        <taxon>Lamiales</taxon>
        <taxon>Oleaceae</taxon>
        <taxon>Oleeae</taxon>
        <taxon>Fraxinus</taxon>
    </lineage>
</organism>
<evidence type="ECO:0000313" key="9">
    <source>
        <dbReference type="Proteomes" id="UP000834106"/>
    </source>
</evidence>
<evidence type="ECO:0000256" key="1">
    <source>
        <dbReference type="ARBA" id="ARBA00004173"/>
    </source>
</evidence>
<keyword evidence="4" id="KW-0689">Ribosomal protein</keyword>
<keyword evidence="6" id="KW-0687">Ribonucleoprotein</keyword>
<reference evidence="8" key="1">
    <citation type="submission" date="2023-05" db="EMBL/GenBank/DDBJ databases">
        <authorList>
            <person name="Huff M."/>
        </authorList>
    </citation>
    <scope>NUCLEOTIDE SEQUENCE</scope>
</reference>
<keyword evidence="9" id="KW-1185">Reference proteome</keyword>
<evidence type="ECO:0000256" key="5">
    <source>
        <dbReference type="ARBA" id="ARBA00023128"/>
    </source>
</evidence>
<dbReference type="EMBL" id="OU503051">
    <property type="protein sequence ID" value="CAI9778671.1"/>
    <property type="molecule type" value="Genomic_DNA"/>
</dbReference>
<protein>
    <recommendedName>
        <fullName evidence="7">Small ribosomal subunit protein mS29</fullName>
    </recommendedName>
</protein>
<comment type="similarity">
    <text evidence="2">Belongs to the mitochondrion-specific ribosomal protein mS29 family.</text>
</comment>
<gene>
    <name evidence="8" type="ORF">FPE_LOCUS26101</name>
</gene>
<dbReference type="PANTHER" id="PTHR12810:SF0">
    <property type="entry name" value="SMALL RIBOSOMAL SUBUNIT PROTEIN MS29"/>
    <property type="match status" value="1"/>
</dbReference>
<evidence type="ECO:0000256" key="3">
    <source>
        <dbReference type="ARBA" id="ARBA00022946"/>
    </source>
</evidence>
<keyword evidence="5" id="KW-0496">Mitochondrion</keyword>
<dbReference type="AlphaFoldDB" id="A0AAD2A2U3"/>
<dbReference type="Proteomes" id="UP000834106">
    <property type="component" value="Chromosome 16"/>
</dbReference>
<evidence type="ECO:0000313" key="8">
    <source>
        <dbReference type="EMBL" id="CAI9778671.1"/>
    </source>
</evidence>
<evidence type="ECO:0000256" key="7">
    <source>
        <dbReference type="ARBA" id="ARBA00035140"/>
    </source>
</evidence>
<dbReference type="GO" id="GO:0003735">
    <property type="term" value="F:structural constituent of ribosome"/>
    <property type="evidence" value="ECO:0007669"/>
    <property type="project" value="TreeGrafter"/>
</dbReference>